<keyword evidence="2 6" id="KW-0812">Transmembrane</keyword>
<keyword evidence="9" id="KW-1185">Reference proteome</keyword>
<feature type="region of interest" description="Disordered" evidence="5">
    <location>
        <begin position="367"/>
        <end position="388"/>
    </location>
</feature>
<dbReference type="Gene3D" id="1.20.1070.10">
    <property type="entry name" value="Rhodopsin 7-helix transmembrane proteins"/>
    <property type="match status" value="1"/>
</dbReference>
<feature type="compositionally biased region" description="Low complexity" evidence="5">
    <location>
        <begin position="369"/>
        <end position="388"/>
    </location>
</feature>
<feature type="domain" description="G-protein coupled receptors family 1 profile" evidence="7">
    <location>
        <begin position="50"/>
        <end position="322"/>
    </location>
</feature>
<dbReference type="PROSITE" id="PS50262">
    <property type="entry name" value="G_PROTEIN_RECEP_F1_2"/>
    <property type="match status" value="1"/>
</dbReference>
<accession>A0AAD9KSM3</accession>
<dbReference type="PANTHER" id="PTHR46641:SF2">
    <property type="entry name" value="FMRFAMIDE RECEPTOR"/>
    <property type="match status" value="1"/>
</dbReference>
<dbReference type="InterPro" id="IPR017452">
    <property type="entry name" value="GPCR_Rhodpsn_7TM"/>
</dbReference>
<gene>
    <name evidence="8" type="ORF">NP493_651g00004</name>
</gene>
<dbReference type="Pfam" id="PF00001">
    <property type="entry name" value="7tm_1"/>
    <property type="match status" value="1"/>
</dbReference>
<feature type="transmembrane region" description="Helical" evidence="6">
    <location>
        <begin position="157"/>
        <end position="177"/>
    </location>
</feature>
<evidence type="ECO:0000256" key="5">
    <source>
        <dbReference type="SAM" id="MobiDB-lite"/>
    </source>
</evidence>
<name>A0AAD9KSM3_RIDPI</name>
<dbReference type="EMBL" id="JAODUO010000650">
    <property type="protein sequence ID" value="KAK2176624.1"/>
    <property type="molecule type" value="Genomic_DNA"/>
</dbReference>
<protein>
    <recommendedName>
        <fullName evidence="7">G-protein coupled receptors family 1 profile domain-containing protein</fullName>
    </recommendedName>
</protein>
<feature type="transmembrane region" description="Helical" evidence="6">
    <location>
        <begin position="70"/>
        <end position="95"/>
    </location>
</feature>
<dbReference type="InterPro" id="IPR000276">
    <property type="entry name" value="GPCR_Rhodpsn"/>
</dbReference>
<sequence>MDLTQNVSSVVNFSLSVEPDGSAPAVNCQLYKFIFYTVVIGSLCILGVTGNIVSIVVLRRDRTSQVAAFLLEALAVSDSLVLVVSFFVLSVAYGLSSYFGAGLATRTMLIYVRKYVTPLGYMTQNATIWMTVLLAVNRYIAVCRPFSAATMCTLRNAKLQVAGVAVLSVVFNTPRFFQYRIDVVQTSANATSLRLMATAIGEQTLFGKIYTNALYTLVVLLLPLLLLLGLNTRLMLTLRSARRRRDKFVHGRCAAPDEANISLVMVIIIVAFLVFHTPDRLLQVAKEFSRPEQFRCGRLLYFTSGVCTLLIILNSSTNFLIYYTWRRRFRKIFMLTFCRPPPPPRYGRHQAAKTDHQLALLPYNPTVPSSHSSNHTSSHASSSHASSNHAPGNASCQCARNAPGGASGQSHGHNHCCGFAKCSPTTQPDCHNVNRSLR</sequence>
<dbReference type="InterPro" id="IPR052954">
    <property type="entry name" value="GPCR-Ligand_Int"/>
</dbReference>
<feature type="transmembrane region" description="Helical" evidence="6">
    <location>
        <begin position="213"/>
        <end position="238"/>
    </location>
</feature>
<comment type="subcellular location">
    <subcellularLocation>
        <location evidence="1">Membrane</location>
    </subcellularLocation>
</comment>
<organism evidence="8 9">
    <name type="scientific">Ridgeia piscesae</name>
    <name type="common">Tubeworm</name>
    <dbReference type="NCBI Taxonomy" id="27915"/>
    <lineage>
        <taxon>Eukaryota</taxon>
        <taxon>Metazoa</taxon>
        <taxon>Spiralia</taxon>
        <taxon>Lophotrochozoa</taxon>
        <taxon>Annelida</taxon>
        <taxon>Polychaeta</taxon>
        <taxon>Sedentaria</taxon>
        <taxon>Canalipalpata</taxon>
        <taxon>Sabellida</taxon>
        <taxon>Siboglinidae</taxon>
        <taxon>Ridgeia</taxon>
    </lineage>
</organism>
<evidence type="ECO:0000259" key="7">
    <source>
        <dbReference type="PROSITE" id="PS50262"/>
    </source>
</evidence>
<evidence type="ECO:0000256" key="2">
    <source>
        <dbReference type="ARBA" id="ARBA00022692"/>
    </source>
</evidence>
<feature type="transmembrane region" description="Helical" evidence="6">
    <location>
        <begin position="298"/>
        <end position="325"/>
    </location>
</feature>
<proteinExistence type="predicted"/>
<reference evidence="8" key="1">
    <citation type="journal article" date="2023" name="Mol. Biol. Evol.">
        <title>Third-Generation Sequencing Reveals the Adaptive Role of the Epigenome in Three Deep-Sea Polychaetes.</title>
        <authorList>
            <person name="Perez M."/>
            <person name="Aroh O."/>
            <person name="Sun Y."/>
            <person name="Lan Y."/>
            <person name="Juniper S.K."/>
            <person name="Young C.R."/>
            <person name="Angers B."/>
            <person name="Qian P.Y."/>
        </authorList>
    </citation>
    <scope>NUCLEOTIDE SEQUENCE</scope>
    <source>
        <strain evidence="8">R07B-5</strain>
    </source>
</reference>
<evidence type="ECO:0000256" key="4">
    <source>
        <dbReference type="ARBA" id="ARBA00023136"/>
    </source>
</evidence>
<dbReference type="GO" id="GO:0004930">
    <property type="term" value="F:G protein-coupled receptor activity"/>
    <property type="evidence" value="ECO:0007669"/>
    <property type="project" value="InterPro"/>
</dbReference>
<evidence type="ECO:0000256" key="3">
    <source>
        <dbReference type="ARBA" id="ARBA00022989"/>
    </source>
</evidence>
<dbReference type="AlphaFoldDB" id="A0AAD9KSM3"/>
<keyword evidence="3 6" id="KW-1133">Transmembrane helix</keyword>
<feature type="transmembrane region" description="Helical" evidence="6">
    <location>
        <begin position="115"/>
        <end position="136"/>
    </location>
</feature>
<dbReference type="GO" id="GO:0016020">
    <property type="term" value="C:membrane"/>
    <property type="evidence" value="ECO:0007669"/>
    <property type="project" value="UniProtKB-SubCell"/>
</dbReference>
<dbReference type="PANTHER" id="PTHR46641">
    <property type="entry name" value="FMRFAMIDE RECEPTOR-RELATED"/>
    <property type="match status" value="1"/>
</dbReference>
<feature type="transmembrane region" description="Helical" evidence="6">
    <location>
        <begin position="33"/>
        <end position="58"/>
    </location>
</feature>
<dbReference type="Proteomes" id="UP001209878">
    <property type="component" value="Unassembled WGS sequence"/>
</dbReference>
<dbReference type="SUPFAM" id="SSF81321">
    <property type="entry name" value="Family A G protein-coupled receptor-like"/>
    <property type="match status" value="1"/>
</dbReference>
<evidence type="ECO:0000256" key="1">
    <source>
        <dbReference type="ARBA" id="ARBA00004370"/>
    </source>
</evidence>
<comment type="caution">
    <text evidence="8">The sequence shown here is derived from an EMBL/GenBank/DDBJ whole genome shotgun (WGS) entry which is preliminary data.</text>
</comment>
<evidence type="ECO:0000313" key="8">
    <source>
        <dbReference type="EMBL" id="KAK2176624.1"/>
    </source>
</evidence>
<feature type="transmembrane region" description="Helical" evidence="6">
    <location>
        <begin position="259"/>
        <end position="278"/>
    </location>
</feature>
<evidence type="ECO:0000313" key="9">
    <source>
        <dbReference type="Proteomes" id="UP001209878"/>
    </source>
</evidence>
<keyword evidence="4 6" id="KW-0472">Membrane</keyword>
<evidence type="ECO:0000256" key="6">
    <source>
        <dbReference type="SAM" id="Phobius"/>
    </source>
</evidence>
<dbReference type="CDD" id="cd14978">
    <property type="entry name" value="7tmA_FMRFamide_R-like"/>
    <property type="match status" value="1"/>
</dbReference>
<dbReference type="PRINTS" id="PR00237">
    <property type="entry name" value="GPCRRHODOPSN"/>
</dbReference>